<dbReference type="SUPFAM" id="SSF54534">
    <property type="entry name" value="FKBP-like"/>
    <property type="match status" value="1"/>
</dbReference>
<dbReference type="PANTHER" id="PTHR43811:SF19">
    <property type="entry name" value="39 KDA FK506-BINDING NUCLEAR PROTEIN"/>
    <property type="match status" value="1"/>
</dbReference>
<name>A0ABT0RMX8_9SPHN</name>
<dbReference type="EC" id="5.2.1.8" evidence="6"/>
<keyword evidence="7" id="KW-1133">Transmembrane helix</keyword>
<evidence type="ECO:0000256" key="3">
    <source>
        <dbReference type="ARBA" id="ARBA00023110"/>
    </source>
</evidence>
<sequence length="172" mass="18014">MSVSQVPLQPLKRGSVSKLWLGILLLVAAAVLLAWVGAGSLRGETTPNGVTIRTVKAGEGAFIKPVDGVLLEYVGRLEDGKEFDSSRGQPVPMIAGQVIPGFAEALQKMQKGGSYKIHIPAALAYGASPPEGSPIPPNANLNFDISIVQIVPNAALMMQQQQQPEAAPQPGL</sequence>
<evidence type="ECO:0000313" key="9">
    <source>
        <dbReference type="EMBL" id="MCL6684006.1"/>
    </source>
</evidence>
<dbReference type="PANTHER" id="PTHR43811">
    <property type="entry name" value="FKBP-TYPE PEPTIDYL-PROLYL CIS-TRANS ISOMERASE FKPA"/>
    <property type="match status" value="1"/>
</dbReference>
<dbReference type="Pfam" id="PF00254">
    <property type="entry name" value="FKBP_C"/>
    <property type="match status" value="1"/>
</dbReference>
<comment type="caution">
    <text evidence="9">The sequence shown here is derived from an EMBL/GenBank/DDBJ whole genome shotgun (WGS) entry which is preliminary data.</text>
</comment>
<feature type="transmembrane region" description="Helical" evidence="7">
    <location>
        <begin position="20"/>
        <end position="38"/>
    </location>
</feature>
<accession>A0ABT0RMX8</accession>
<evidence type="ECO:0000256" key="5">
    <source>
        <dbReference type="PROSITE-ProRule" id="PRU00277"/>
    </source>
</evidence>
<organism evidence="9 10">
    <name type="scientific">Sphingomonas alba</name>
    <dbReference type="NCBI Taxonomy" id="2908208"/>
    <lineage>
        <taxon>Bacteria</taxon>
        <taxon>Pseudomonadati</taxon>
        <taxon>Pseudomonadota</taxon>
        <taxon>Alphaproteobacteria</taxon>
        <taxon>Sphingomonadales</taxon>
        <taxon>Sphingomonadaceae</taxon>
        <taxon>Sphingomonas</taxon>
    </lineage>
</organism>
<evidence type="ECO:0000259" key="8">
    <source>
        <dbReference type="PROSITE" id="PS50059"/>
    </source>
</evidence>
<dbReference type="Proteomes" id="UP001165363">
    <property type="component" value="Unassembled WGS sequence"/>
</dbReference>
<proteinExistence type="inferred from homology"/>
<dbReference type="RefSeq" id="WP_249848202.1">
    <property type="nucleotide sequence ID" value="NZ_JAMGBD010000001.1"/>
</dbReference>
<evidence type="ECO:0000256" key="7">
    <source>
        <dbReference type="SAM" id="Phobius"/>
    </source>
</evidence>
<dbReference type="InterPro" id="IPR046357">
    <property type="entry name" value="PPIase_dom_sf"/>
</dbReference>
<comment type="catalytic activity">
    <reaction evidence="1 5 6">
        <text>[protein]-peptidylproline (omega=180) = [protein]-peptidylproline (omega=0)</text>
        <dbReference type="Rhea" id="RHEA:16237"/>
        <dbReference type="Rhea" id="RHEA-COMP:10747"/>
        <dbReference type="Rhea" id="RHEA-COMP:10748"/>
        <dbReference type="ChEBI" id="CHEBI:83833"/>
        <dbReference type="ChEBI" id="CHEBI:83834"/>
        <dbReference type="EC" id="5.2.1.8"/>
    </reaction>
</comment>
<evidence type="ECO:0000256" key="6">
    <source>
        <dbReference type="RuleBase" id="RU003915"/>
    </source>
</evidence>
<comment type="similarity">
    <text evidence="2 6">Belongs to the FKBP-type PPIase family.</text>
</comment>
<dbReference type="EMBL" id="JAMGBD010000001">
    <property type="protein sequence ID" value="MCL6684006.1"/>
    <property type="molecule type" value="Genomic_DNA"/>
</dbReference>
<dbReference type="GO" id="GO:0003755">
    <property type="term" value="F:peptidyl-prolyl cis-trans isomerase activity"/>
    <property type="evidence" value="ECO:0007669"/>
    <property type="project" value="UniProtKB-EC"/>
</dbReference>
<protein>
    <recommendedName>
        <fullName evidence="6">Peptidyl-prolyl cis-trans isomerase</fullName>
        <ecNumber evidence="6">5.2.1.8</ecNumber>
    </recommendedName>
</protein>
<keyword evidence="10" id="KW-1185">Reference proteome</keyword>
<feature type="domain" description="PPIase FKBP-type" evidence="8">
    <location>
        <begin position="66"/>
        <end position="151"/>
    </location>
</feature>
<evidence type="ECO:0000313" key="10">
    <source>
        <dbReference type="Proteomes" id="UP001165363"/>
    </source>
</evidence>
<keyword evidence="3 5" id="KW-0697">Rotamase</keyword>
<evidence type="ECO:0000256" key="1">
    <source>
        <dbReference type="ARBA" id="ARBA00000971"/>
    </source>
</evidence>
<gene>
    <name evidence="9" type="ORF">LZ536_08865</name>
</gene>
<keyword evidence="4 5" id="KW-0413">Isomerase</keyword>
<evidence type="ECO:0000256" key="4">
    <source>
        <dbReference type="ARBA" id="ARBA00023235"/>
    </source>
</evidence>
<dbReference type="InterPro" id="IPR001179">
    <property type="entry name" value="PPIase_FKBP_dom"/>
</dbReference>
<dbReference type="PROSITE" id="PS50059">
    <property type="entry name" value="FKBP_PPIASE"/>
    <property type="match status" value="1"/>
</dbReference>
<evidence type="ECO:0000256" key="2">
    <source>
        <dbReference type="ARBA" id="ARBA00006577"/>
    </source>
</evidence>
<dbReference type="Gene3D" id="3.10.50.40">
    <property type="match status" value="1"/>
</dbReference>
<keyword evidence="7" id="KW-0812">Transmembrane</keyword>
<reference evidence="9" key="1">
    <citation type="submission" date="2022-05" db="EMBL/GenBank/DDBJ databases">
        <authorList>
            <person name="Jo J.-H."/>
            <person name="Im W.-T."/>
        </authorList>
    </citation>
    <scope>NUCLEOTIDE SEQUENCE</scope>
    <source>
        <strain evidence="9">SE158</strain>
    </source>
</reference>
<keyword evidence="7" id="KW-0472">Membrane</keyword>